<reference evidence="1 2" key="1">
    <citation type="submission" date="2023-01" db="EMBL/GenBank/DDBJ databases">
        <authorList>
            <person name="Kreplak J."/>
        </authorList>
    </citation>
    <scope>NUCLEOTIDE SEQUENCE [LARGE SCALE GENOMIC DNA]</scope>
</reference>
<dbReference type="Proteomes" id="UP001157006">
    <property type="component" value="Chromosome 4"/>
</dbReference>
<organism evidence="1 2">
    <name type="scientific">Vicia faba</name>
    <name type="common">Broad bean</name>
    <name type="synonym">Faba vulgaris</name>
    <dbReference type="NCBI Taxonomy" id="3906"/>
    <lineage>
        <taxon>Eukaryota</taxon>
        <taxon>Viridiplantae</taxon>
        <taxon>Streptophyta</taxon>
        <taxon>Embryophyta</taxon>
        <taxon>Tracheophyta</taxon>
        <taxon>Spermatophyta</taxon>
        <taxon>Magnoliopsida</taxon>
        <taxon>eudicotyledons</taxon>
        <taxon>Gunneridae</taxon>
        <taxon>Pentapetalae</taxon>
        <taxon>rosids</taxon>
        <taxon>fabids</taxon>
        <taxon>Fabales</taxon>
        <taxon>Fabaceae</taxon>
        <taxon>Papilionoideae</taxon>
        <taxon>50 kb inversion clade</taxon>
        <taxon>NPAAA clade</taxon>
        <taxon>Hologalegina</taxon>
        <taxon>IRL clade</taxon>
        <taxon>Fabeae</taxon>
        <taxon>Vicia</taxon>
    </lineage>
</organism>
<accession>A0AAV1A9D9</accession>
<dbReference type="AlphaFoldDB" id="A0AAV1A9D9"/>
<keyword evidence="2" id="KW-1185">Reference proteome</keyword>
<sequence>MVYWFKCYDLTISKQKKNRVEKRGKITVKPKENCKEKNEETTQLRFSTASTTRLRLPIRPTNLLRRQRNHLVGNPDYRPIPRRSHCPLPICAHLPSRSDGQLHANSALTIMSRPHFSELFGTVHR</sequence>
<evidence type="ECO:0000313" key="1">
    <source>
        <dbReference type="EMBL" id="CAI8606772.1"/>
    </source>
</evidence>
<evidence type="ECO:0000313" key="2">
    <source>
        <dbReference type="Proteomes" id="UP001157006"/>
    </source>
</evidence>
<name>A0AAV1A9D9_VICFA</name>
<proteinExistence type="predicted"/>
<gene>
    <name evidence="1" type="ORF">VFH_IV006360</name>
</gene>
<protein>
    <submittedName>
        <fullName evidence="1">Uncharacterized protein</fullName>
    </submittedName>
</protein>
<dbReference type="EMBL" id="OX451739">
    <property type="protein sequence ID" value="CAI8606772.1"/>
    <property type="molecule type" value="Genomic_DNA"/>
</dbReference>